<proteinExistence type="predicted"/>
<keyword evidence="8" id="KW-1015">Disulfide bond</keyword>
<feature type="binding site" evidence="10">
    <location>
        <position position="86"/>
    </location>
    <ligand>
        <name>Zn(2+)</name>
        <dbReference type="ChEBI" id="CHEBI:29105"/>
        <note>catalytic</note>
    </ligand>
</feature>
<evidence type="ECO:0000313" key="12">
    <source>
        <dbReference type="Proteomes" id="UP000050640"/>
    </source>
</evidence>
<evidence type="ECO:0000256" key="9">
    <source>
        <dbReference type="ARBA" id="ARBA00023180"/>
    </source>
</evidence>
<organism evidence="12 13">
    <name type="scientific">Elaeophora elaphi</name>
    <dbReference type="NCBI Taxonomy" id="1147741"/>
    <lineage>
        <taxon>Eukaryota</taxon>
        <taxon>Metazoa</taxon>
        <taxon>Ecdysozoa</taxon>
        <taxon>Nematoda</taxon>
        <taxon>Chromadorea</taxon>
        <taxon>Rhabditida</taxon>
        <taxon>Spirurina</taxon>
        <taxon>Spiruromorpha</taxon>
        <taxon>Filarioidea</taxon>
        <taxon>Onchocercidae</taxon>
        <taxon>Elaeophora</taxon>
    </lineage>
</organism>
<dbReference type="Gene3D" id="3.40.1620.60">
    <property type="match status" value="1"/>
</dbReference>
<dbReference type="GO" id="GO:0004222">
    <property type="term" value="F:metalloendopeptidase activity"/>
    <property type="evidence" value="ECO:0007669"/>
    <property type="project" value="InterPro"/>
</dbReference>
<keyword evidence="7" id="KW-0482">Metalloprotease</keyword>
<evidence type="ECO:0000256" key="3">
    <source>
        <dbReference type="ARBA" id="ARBA00022670"/>
    </source>
</evidence>
<evidence type="ECO:0000313" key="13">
    <source>
        <dbReference type="WBParaSite" id="EEL_0000069401-mRNA-1"/>
    </source>
</evidence>
<dbReference type="SUPFAM" id="SSF55486">
    <property type="entry name" value="Metalloproteases ('zincins'), catalytic domain"/>
    <property type="match status" value="1"/>
</dbReference>
<keyword evidence="6 10" id="KW-0862">Zinc</keyword>
<dbReference type="InterPro" id="IPR050439">
    <property type="entry name" value="ADAMTS_ADAMTS-like"/>
</dbReference>
<dbReference type="STRING" id="1147741.A0A0R3RGZ5"/>
<dbReference type="PANTHER" id="PTHR13723">
    <property type="entry name" value="ADAMTS A DISINTEGRIN AND METALLOPROTEASE WITH THROMBOSPONDIN MOTIFS PROTEASE"/>
    <property type="match status" value="1"/>
</dbReference>
<dbReference type="Pfam" id="PF25379">
    <property type="entry name" value="Adt-1"/>
    <property type="match status" value="1"/>
</dbReference>
<evidence type="ECO:0000259" key="11">
    <source>
        <dbReference type="PROSITE" id="PS50215"/>
    </source>
</evidence>
<evidence type="ECO:0000256" key="4">
    <source>
        <dbReference type="ARBA" id="ARBA00022723"/>
    </source>
</evidence>
<dbReference type="Pfam" id="PF17771">
    <property type="entry name" value="ADAMTS_CR_2"/>
    <property type="match status" value="1"/>
</dbReference>
<comment type="caution">
    <text evidence="10">Lacks conserved residue(s) required for the propagation of feature annotation.</text>
</comment>
<accession>A0A0R3RGZ5</accession>
<evidence type="ECO:0000256" key="10">
    <source>
        <dbReference type="PROSITE-ProRule" id="PRU00276"/>
    </source>
</evidence>
<evidence type="ECO:0000256" key="6">
    <source>
        <dbReference type="ARBA" id="ARBA00022833"/>
    </source>
</evidence>
<dbReference type="GO" id="GO:0030198">
    <property type="term" value="P:extracellular matrix organization"/>
    <property type="evidence" value="ECO:0007669"/>
    <property type="project" value="TreeGrafter"/>
</dbReference>
<evidence type="ECO:0000256" key="1">
    <source>
        <dbReference type="ARBA" id="ARBA00004613"/>
    </source>
</evidence>
<evidence type="ECO:0000256" key="5">
    <source>
        <dbReference type="ARBA" id="ARBA00022801"/>
    </source>
</evidence>
<dbReference type="InterPro" id="IPR041645">
    <property type="entry name" value="ADAMTS_CR_2"/>
</dbReference>
<feature type="binding site" evidence="10">
    <location>
        <position position="90"/>
    </location>
    <ligand>
        <name>Zn(2+)</name>
        <dbReference type="ChEBI" id="CHEBI:29105"/>
        <note>catalytic</note>
    </ligand>
</feature>
<evidence type="ECO:0000256" key="7">
    <source>
        <dbReference type="ARBA" id="ARBA00023049"/>
    </source>
</evidence>
<feature type="binding site" evidence="10">
    <location>
        <position position="96"/>
    </location>
    <ligand>
        <name>Zn(2+)</name>
        <dbReference type="ChEBI" id="CHEBI:29105"/>
        <note>catalytic</note>
    </ligand>
</feature>
<sequence>MSRNFHGNGNATLLLDLFCAYQAKINRNINNVKRWDHALLFTGYDLYRDEVRTLAGYAPVNGMCSENKSCTIIEGLDFSAVFIIAHEMGHNLGMKHDGENGCDESCCIMSTSIGTGRTLWSSCSVQELNHLIDKLNEKNATKNCLRTTGIRRKRMPKILPGQMYTLDEQCILFHGTCWKHEIRHGEDISDVCKMIWCSNGEGIIRSAHPALEYSYCGYRMWCIEGGCKPAIPEVAIPRHGGWSEWTEGGHGSCITECIPCQVNGQLRVRRSTRLCDNPYPNNGGSYCIGDDTRGIRCQINKCNGPSIEEFATKSCTKLRDSNDPSTRNLTGEGMQYTNDLCKIWCLLSNGQIRTTSIFPDGTPCGIERYCVKGRCRKLNCNGRGIVEFSLHCPKRNRILQNGFIQSKQKHVKIAMTNATNERIQQS</sequence>
<dbReference type="Gene3D" id="2.20.100.10">
    <property type="entry name" value="Thrombospondin type-1 (TSP1) repeat"/>
    <property type="match status" value="1"/>
</dbReference>
<dbReference type="Proteomes" id="UP000050640">
    <property type="component" value="Unplaced"/>
</dbReference>
<dbReference type="InterPro" id="IPR001590">
    <property type="entry name" value="Peptidase_M12B"/>
</dbReference>
<dbReference type="GO" id="GO:0031012">
    <property type="term" value="C:extracellular matrix"/>
    <property type="evidence" value="ECO:0007669"/>
    <property type="project" value="TreeGrafter"/>
</dbReference>
<feature type="domain" description="Peptidase M12B" evidence="11">
    <location>
        <begin position="1"/>
        <end position="134"/>
    </location>
</feature>
<dbReference type="InterPro" id="IPR036383">
    <property type="entry name" value="TSP1_rpt_sf"/>
</dbReference>
<dbReference type="PROSITE" id="PS50215">
    <property type="entry name" value="ADAM_MEPRO"/>
    <property type="match status" value="1"/>
</dbReference>
<dbReference type="InterPro" id="IPR000884">
    <property type="entry name" value="TSP1_rpt"/>
</dbReference>
<dbReference type="GO" id="GO:0006508">
    <property type="term" value="P:proteolysis"/>
    <property type="evidence" value="ECO:0007669"/>
    <property type="project" value="UniProtKB-KW"/>
</dbReference>
<feature type="active site" evidence="10">
    <location>
        <position position="87"/>
    </location>
</feature>
<evidence type="ECO:0000256" key="2">
    <source>
        <dbReference type="ARBA" id="ARBA00022525"/>
    </source>
</evidence>
<keyword evidence="3" id="KW-0645">Protease</keyword>
<dbReference type="PROSITE" id="PS50092">
    <property type="entry name" value="TSP1"/>
    <property type="match status" value="1"/>
</dbReference>
<name>A0A0R3RGZ5_9BILA</name>
<dbReference type="InterPro" id="IPR024079">
    <property type="entry name" value="MetalloPept_cat_dom_sf"/>
</dbReference>
<keyword evidence="4 10" id="KW-0479">Metal-binding</keyword>
<dbReference type="InterPro" id="IPR057401">
    <property type="entry name" value="Adt-1/2-like_dom"/>
</dbReference>
<dbReference type="GO" id="GO:0046872">
    <property type="term" value="F:metal ion binding"/>
    <property type="evidence" value="ECO:0007669"/>
    <property type="project" value="UniProtKB-KW"/>
</dbReference>
<keyword evidence="2" id="KW-0964">Secreted</keyword>
<keyword evidence="12" id="KW-1185">Reference proteome</keyword>
<dbReference type="PANTHER" id="PTHR13723:SF291">
    <property type="entry name" value="PEPTIDASE M12B DOMAIN-CONTAINING PROTEIN"/>
    <property type="match status" value="1"/>
</dbReference>
<keyword evidence="5" id="KW-0378">Hydrolase</keyword>
<dbReference type="Pfam" id="PF01421">
    <property type="entry name" value="Reprolysin"/>
    <property type="match status" value="1"/>
</dbReference>
<evidence type="ECO:0000256" key="8">
    <source>
        <dbReference type="ARBA" id="ARBA00023157"/>
    </source>
</evidence>
<comment type="subcellular location">
    <subcellularLocation>
        <location evidence="1">Secreted</location>
    </subcellularLocation>
</comment>
<dbReference type="GO" id="GO:0005576">
    <property type="term" value="C:extracellular region"/>
    <property type="evidence" value="ECO:0007669"/>
    <property type="project" value="UniProtKB-SubCell"/>
</dbReference>
<dbReference type="WBParaSite" id="EEL_0000069401-mRNA-1">
    <property type="protein sequence ID" value="EEL_0000069401-mRNA-1"/>
    <property type="gene ID" value="EEL_0000069401"/>
</dbReference>
<keyword evidence="9" id="KW-0325">Glycoprotein</keyword>
<reference evidence="13" key="1">
    <citation type="submission" date="2017-02" db="UniProtKB">
        <authorList>
            <consortium name="WormBaseParasite"/>
        </authorList>
    </citation>
    <scope>IDENTIFICATION</scope>
</reference>
<dbReference type="Gene3D" id="3.40.390.10">
    <property type="entry name" value="Collagenase (Catalytic Domain)"/>
    <property type="match status" value="1"/>
</dbReference>
<dbReference type="AlphaFoldDB" id="A0A0R3RGZ5"/>
<protein>
    <submittedName>
        <fullName evidence="13">Peptidase M12B domain-containing protein</fullName>
    </submittedName>
</protein>